<dbReference type="InterPro" id="IPR035172">
    <property type="entry name" value="DUF5302"/>
</dbReference>
<keyword evidence="3" id="KW-1185">Reference proteome</keyword>
<feature type="compositionally biased region" description="Basic and acidic residues" evidence="1">
    <location>
        <begin position="29"/>
        <end position="40"/>
    </location>
</feature>
<evidence type="ECO:0000313" key="2">
    <source>
        <dbReference type="EMBL" id="MFJ4081416.1"/>
    </source>
</evidence>
<dbReference type="RefSeq" id="WP_107457723.1">
    <property type="nucleotide sequence ID" value="NZ_JBEYEN010000008.1"/>
</dbReference>
<accession>A0ABW8FH81</accession>
<evidence type="ECO:0000313" key="3">
    <source>
        <dbReference type="Proteomes" id="UP001617511"/>
    </source>
</evidence>
<feature type="region of interest" description="Disordered" evidence="1">
    <location>
        <begin position="1"/>
        <end position="81"/>
    </location>
</feature>
<organism evidence="2 3">
    <name type="scientific">Streptomyces iakyrus</name>
    <dbReference type="NCBI Taxonomy" id="68219"/>
    <lineage>
        <taxon>Bacteria</taxon>
        <taxon>Bacillati</taxon>
        <taxon>Actinomycetota</taxon>
        <taxon>Actinomycetes</taxon>
        <taxon>Kitasatosporales</taxon>
        <taxon>Streptomycetaceae</taxon>
        <taxon>Streptomyces</taxon>
    </lineage>
</organism>
<comment type="caution">
    <text evidence="2">The sequence shown here is derived from an EMBL/GenBank/DDBJ whole genome shotgun (WGS) entry which is preliminary data.</text>
</comment>
<gene>
    <name evidence="2" type="ORF">ACIP2Z_20960</name>
</gene>
<dbReference type="Pfam" id="PF17227">
    <property type="entry name" value="DUF5302"/>
    <property type="match status" value="1"/>
</dbReference>
<dbReference type="EMBL" id="JBIVGG010000009">
    <property type="protein sequence ID" value="MFJ4081416.1"/>
    <property type="molecule type" value="Genomic_DNA"/>
</dbReference>
<dbReference type="Proteomes" id="UP001617511">
    <property type="component" value="Unassembled WGS sequence"/>
</dbReference>
<evidence type="ECO:0000256" key="1">
    <source>
        <dbReference type="SAM" id="MobiDB-lite"/>
    </source>
</evidence>
<reference evidence="2 3" key="1">
    <citation type="submission" date="2024-10" db="EMBL/GenBank/DDBJ databases">
        <title>The Natural Products Discovery Center: Release of the First 8490 Sequenced Strains for Exploring Actinobacteria Biosynthetic Diversity.</title>
        <authorList>
            <person name="Kalkreuter E."/>
            <person name="Kautsar S.A."/>
            <person name="Yang D."/>
            <person name="Bader C.D."/>
            <person name="Teijaro C.N."/>
            <person name="Fluegel L."/>
            <person name="Davis C.M."/>
            <person name="Simpson J.R."/>
            <person name="Lauterbach L."/>
            <person name="Steele A.D."/>
            <person name="Gui C."/>
            <person name="Meng S."/>
            <person name="Li G."/>
            <person name="Viehrig K."/>
            <person name="Ye F."/>
            <person name="Su P."/>
            <person name="Kiefer A.F."/>
            <person name="Nichols A."/>
            <person name="Cepeda A.J."/>
            <person name="Yan W."/>
            <person name="Fan B."/>
            <person name="Jiang Y."/>
            <person name="Adhikari A."/>
            <person name="Zheng C.-J."/>
            <person name="Schuster L."/>
            <person name="Cowan T.M."/>
            <person name="Smanski M.J."/>
            <person name="Chevrette M.G."/>
            <person name="De Carvalho L.P.S."/>
            <person name="Shen B."/>
        </authorList>
    </citation>
    <scope>NUCLEOTIDE SEQUENCE [LARGE SCALE GENOMIC DNA]</scope>
    <source>
        <strain evidence="2 3">NPDC089932</strain>
    </source>
</reference>
<protein>
    <submittedName>
        <fullName evidence="2">DUF5302 domain-containing protein</fullName>
    </submittedName>
</protein>
<sequence length="81" mass="8466">MAAESPSPEGSEPADAESPALTPDADGQYDLKRKFREALARKRGMQAADAADLAANPQSSKIRGAHGPAASQRSFRRKSGG</sequence>
<name>A0ABW8FH81_9ACTN</name>
<proteinExistence type="predicted"/>